<dbReference type="EMBL" id="JXXK01000099">
    <property type="protein sequence ID" value="KJF38120.1"/>
    <property type="molecule type" value="Genomic_DNA"/>
</dbReference>
<feature type="non-terminal residue" evidence="1">
    <location>
        <position position="1"/>
    </location>
</feature>
<proteinExistence type="predicted"/>
<evidence type="ECO:0000313" key="1">
    <source>
        <dbReference type="EMBL" id="KJF38120.1"/>
    </source>
</evidence>
<organism evidence="1 2">
    <name type="scientific">Ruthenibacterium lactatiformans</name>
    <dbReference type="NCBI Taxonomy" id="1550024"/>
    <lineage>
        <taxon>Bacteria</taxon>
        <taxon>Bacillati</taxon>
        <taxon>Bacillota</taxon>
        <taxon>Clostridia</taxon>
        <taxon>Eubacteriales</taxon>
        <taxon>Oscillospiraceae</taxon>
        <taxon>Ruthenibacterium</taxon>
    </lineage>
</organism>
<dbReference type="RefSeq" id="WP_207641425.1">
    <property type="nucleotide sequence ID" value="NZ_JXXK01000099.1"/>
</dbReference>
<dbReference type="Proteomes" id="UP000032483">
    <property type="component" value="Unassembled WGS sequence"/>
</dbReference>
<gene>
    <name evidence="1" type="ORF">TQ39_19955</name>
</gene>
<comment type="caution">
    <text evidence="1">The sequence shown here is derived from an EMBL/GenBank/DDBJ whole genome shotgun (WGS) entry which is preliminary data.</text>
</comment>
<protein>
    <submittedName>
        <fullName evidence="1">Uncharacterized protein</fullName>
    </submittedName>
</protein>
<evidence type="ECO:0000313" key="2">
    <source>
        <dbReference type="Proteomes" id="UP000032483"/>
    </source>
</evidence>
<reference evidence="1" key="1">
    <citation type="submission" date="2015-02" db="EMBL/GenBank/DDBJ databases">
        <title>A novel member of the family Ruminococcaceae isolated from human feces.</title>
        <authorList>
            <person name="Shkoporov A.N."/>
            <person name="Chaplin A.V."/>
            <person name="Motuzova O.V."/>
            <person name="Kafarskaia L.I."/>
            <person name="Khokhlova E.V."/>
            <person name="Efimov B.A."/>
        </authorList>
    </citation>
    <scope>NUCLEOTIDE SEQUENCE [LARGE SCALE GENOMIC DNA]</scope>
    <source>
        <strain evidence="1">585-1</strain>
    </source>
</reference>
<accession>A0A0D8ITV2</accession>
<keyword evidence="2" id="KW-1185">Reference proteome</keyword>
<dbReference type="AlphaFoldDB" id="A0A0D8ITV2"/>
<sequence>ARGAVGGEEEHTLTKAELPNVSIELGAEAIKSNEASMRLTDAGEKWYRVGNAGIDYTKPLGTGQAHNNMPPYLAQNIIVRAL</sequence>
<dbReference type="GeneID" id="51980285"/>
<name>A0A0D8ITV2_9FIRM</name>